<organism evidence="4 5">
    <name type="scientific">Bacteroides cellulosilyticus</name>
    <dbReference type="NCBI Taxonomy" id="246787"/>
    <lineage>
        <taxon>Bacteria</taxon>
        <taxon>Pseudomonadati</taxon>
        <taxon>Bacteroidota</taxon>
        <taxon>Bacteroidia</taxon>
        <taxon>Bacteroidales</taxon>
        <taxon>Bacteroidaceae</taxon>
        <taxon>Bacteroides</taxon>
    </lineage>
</organism>
<evidence type="ECO:0000313" key="5">
    <source>
        <dbReference type="Proteomes" id="UP000325055"/>
    </source>
</evidence>
<evidence type="ECO:0000259" key="2">
    <source>
        <dbReference type="Pfam" id="PF00534"/>
    </source>
</evidence>
<dbReference type="Pfam" id="PF00534">
    <property type="entry name" value="Glycos_transf_1"/>
    <property type="match status" value="1"/>
</dbReference>
<dbReference type="PANTHER" id="PTHR46401">
    <property type="entry name" value="GLYCOSYLTRANSFERASE WBBK-RELATED"/>
    <property type="match status" value="1"/>
</dbReference>
<dbReference type="AlphaFoldDB" id="A0A5M6A6E1"/>
<dbReference type="EMBL" id="VVYW01000014">
    <property type="protein sequence ID" value="KAA5406717.1"/>
    <property type="molecule type" value="Genomic_DNA"/>
</dbReference>
<dbReference type="PANTHER" id="PTHR46401:SF2">
    <property type="entry name" value="GLYCOSYLTRANSFERASE WBBK-RELATED"/>
    <property type="match status" value="1"/>
</dbReference>
<reference evidence="4 5" key="1">
    <citation type="journal article" date="2019" name="Nat. Med.">
        <title>A library of human gut bacterial isolates paired with longitudinal multiomics data enables mechanistic microbiome research.</title>
        <authorList>
            <person name="Poyet M."/>
            <person name="Groussin M."/>
            <person name="Gibbons S.M."/>
            <person name="Avila-Pacheco J."/>
            <person name="Jiang X."/>
            <person name="Kearney S.M."/>
            <person name="Perrotta A.R."/>
            <person name="Berdy B."/>
            <person name="Zhao S."/>
            <person name="Lieberman T.D."/>
            <person name="Swanson P.K."/>
            <person name="Smith M."/>
            <person name="Roesemann S."/>
            <person name="Alexander J.E."/>
            <person name="Rich S.A."/>
            <person name="Livny J."/>
            <person name="Vlamakis H."/>
            <person name="Clish C."/>
            <person name="Bullock K."/>
            <person name="Deik A."/>
            <person name="Scott J."/>
            <person name="Pierce K.A."/>
            <person name="Xavier R.J."/>
            <person name="Alm E.J."/>
        </authorList>
    </citation>
    <scope>NUCLEOTIDE SEQUENCE [LARGE SCALE GENOMIC DNA]</scope>
    <source>
        <strain evidence="4 5">BIOML-A7</strain>
    </source>
</reference>
<feature type="domain" description="Glycosyl transferase family 1" evidence="2">
    <location>
        <begin position="186"/>
        <end position="315"/>
    </location>
</feature>
<evidence type="ECO:0000313" key="4">
    <source>
        <dbReference type="EMBL" id="KAA5406717.1"/>
    </source>
</evidence>
<dbReference type="Gene3D" id="3.40.50.2000">
    <property type="entry name" value="Glycogen Phosphorylase B"/>
    <property type="match status" value="2"/>
</dbReference>
<comment type="caution">
    <text evidence="4">The sequence shown here is derived from an EMBL/GenBank/DDBJ whole genome shotgun (WGS) entry which is preliminary data.</text>
</comment>
<protein>
    <submittedName>
        <fullName evidence="4">Glycosyltransferase family 4 protein</fullName>
    </submittedName>
</protein>
<proteinExistence type="predicted"/>
<feature type="domain" description="Glycosyltransferase subfamily 4-like N-terminal" evidence="3">
    <location>
        <begin position="103"/>
        <end position="170"/>
    </location>
</feature>
<sequence>MLRIVFDNIIFSLQRTGGISVVWYEILKRFLSTEQKISFIEFTFIDNLQRALLLIPKKQIVKYPASTLKYRRYFPVSCADESERFVFHSSYFRISSNPNAINITTVHDFTYEYFYHGLHKWIHCWQKYYAIRKAKYVICISENTKKDLLRFLPDVDSKKVRVIYNGVSDDYFPLQNIENIDLPFDVKSYLLFVGERKAYKNFKLVIESIRRKDWKIVIVGASLTQEEIRFLDLNIGNQRYSYMGRISNRQLNILYNGAKAFVYPSSYEGFGIPVLEAQRAGCPVIAYNSSSIPEIIGDTPLLMNSLDEVELCSKLELLSDEKLCLDVIQKGLENAKRFSWNKMYEQLASLYEEAYNEI</sequence>
<dbReference type="Pfam" id="PF13439">
    <property type="entry name" value="Glyco_transf_4"/>
    <property type="match status" value="1"/>
</dbReference>
<dbReference type="RefSeq" id="WP_007214399.1">
    <property type="nucleotide sequence ID" value="NZ_JAFEKG010000001.1"/>
</dbReference>
<name>A0A5M6A6E1_9BACE</name>
<accession>A0A5M6A6E1</accession>
<dbReference type="GO" id="GO:0016757">
    <property type="term" value="F:glycosyltransferase activity"/>
    <property type="evidence" value="ECO:0007669"/>
    <property type="project" value="InterPro"/>
</dbReference>
<dbReference type="Proteomes" id="UP000325055">
    <property type="component" value="Unassembled WGS sequence"/>
</dbReference>
<dbReference type="InterPro" id="IPR028098">
    <property type="entry name" value="Glyco_trans_4-like_N"/>
</dbReference>
<gene>
    <name evidence="4" type="ORF">F2Y86_17150</name>
</gene>
<dbReference type="InterPro" id="IPR001296">
    <property type="entry name" value="Glyco_trans_1"/>
</dbReference>
<dbReference type="GO" id="GO:0009103">
    <property type="term" value="P:lipopolysaccharide biosynthetic process"/>
    <property type="evidence" value="ECO:0007669"/>
    <property type="project" value="TreeGrafter"/>
</dbReference>
<evidence type="ECO:0000259" key="3">
    <source>
        <dbReference type="Pfam" id="PF13439"/>
    </source>
</evidence>
<dbReference type="SUPFAM" id="SSF53756">
    <property type="entry name" value="UDP-Glycosyltransferase/glycogen phosphorylase"/>
    <property type="match status" value="1"/>
</dbReference>
<keyword evidence="1 4" id="KW-0808">Transferase</keyword>
<dbReference type="CDD" id="cd03809">
    <property type="entry name" value="GT4_MtfB-like"/>
    <property type="match status" value="1"/>
</dbReference>
<evidence type="ECO:0000256" key="1">
    <source>
        <dbReference type="ARBA" id="ARBA00022679"/>
    </source>
</evidence>